<dbReference type="PROSITE" id="PS50987">
    <property type="entry name" value="HTH_ARSR_2"/>
    <property type="match status" value="1"/>
</dbReference>
<organism evidence="2 3">
    <name type="scientific">Microlunatus soli</name>
    <dbReference type="NCBI Taxonomy" id="630515"/>
    <lineage>
        <taxon>Bacteria</taxon>
        <taxon>Bacillati</taxon>
        <taxon>Actinomycetota</taxon>
        <taxon>Actinomycetes</taxon>
        <taxon>Propionibacteriales</taxon>
        <taxon>Propionibacteriaceae</taxon>
        <taxon>Microlunatus</taxon>
    </lineage>
</organism>
<evidence type="ECO:0000313" key="3">
    <source>
        <dbReference type="Proteomes" id="UP000199103"/>
    </source>
</evidence>
<reference evidence="2 3" key="1">
    <citation type="submission" date="2016-10" db="EMBL/GenBank/DDBJ databases">
        <authorList>
            <person name="de Groot N.N."/>
        </authorList>
    </citation>
    <scope>NUCLEOTIDE SEQUENCE [LARGE SCALE GENOMIC DNA]</scope>
    <source>
        <strain evidence="2 3">DSM 21800</strain>
    </source>
</reference>
<name>A0A1H1RYX0_9ACTN</name>
<evidence type="ECO:0000313" key="2">
    <source>
        <dbReference type="EMBL" id="SDS40808.1"/>
    </source>
</evidence>
<dbReference type="NCBIfam" id="NF033788">
    <property type="entry name" value="HTH_metalloreg"/>
    <property type="match status" value="1"/>
</dbReference>
<dbReference type="InterPro" id="IPR011991">
    <property type="entry name" value="ArsR-like_HTH"/>
</dbReference>
<dbReference type="PANTHER" id="PTHR38600">
    <property type="entry name" value="TRANSCRIPTIONAL REGULATORY PROTEIN"/>
    <property type="match status" value="1"/>
</dbReference>
<gene>
    <name evidence="2" type="ORF">SAMN04489812_1817</name>
</gene>
<protein>
    <submittedName>
        <fullName evidence="2">DNA-binding transcriptional regulator, ArsR family</fullName>
    </submittedName>
</protein>
<dbReference type="GO" id="GO:0003677">
    <property type="term" value="F:DNA binding"/>
    <property type="evidence" value="ECO:0007669"/>
    <property type="project" value="UniProtKB-KW"/>
</dbReference>
<sequence length="119" mass="13539">MTLVSVIHNYCAMAKQAEFFAALSDPTRLRVVELLGERPHRAGELAARIGISAPVMSRHLRVLLRAGVISDERGDDARVRIFRLRPEELAATQAWLDQVQAHWNEQLASFKRHVEQRKS</sequence>
<dbReference type="Pfam" id="PF12840">
    <property type="entry name" value="HTH_20"/>
    <property type="match status" value="1"/>
</dbReference>
<dbReference type="GO" id="GO:0003700">
    <property type="term" value="F:DNA-binding transcription factor activity"/>
    <property type="evidence" value="ECO:0007669"/>
    <property type="project" value="InterPro"/>
</dbReference>
<dbReference type="CDD" id="cd00090">
    <property type="entry name" value="HTH_ARSR"/>
    <property type="match status" value="1"/>
</dbReference>
<dbReference type="EMBL" id="LT629772">
    <property type="protein sequence ID" value="SDS40808.1"/>
    <property type="molecule type" value="Genomic_DNA"/>
</dbReference>
<keyword evidence="2" id="KW-0238">DNA-binding</keyword>
<dbReference type="PRINTS" id="PR00778">
    <property type="entry name" value="HTHARSR"/>
</dbReference>
<accession>A0A1H1RYX0</accession>
<dbReference type="Gene3D" id="1.10.10.10">
    <property type="entry name" value="Winged helix-like DNA-binding domain superfamily/Winged helix DNA-binding domain"/>
    <property type="match status" value="1"/>
</dbReference>
<dbReference type="Proteomes" id="UP000199103">
    <property type="component" value="Chromosome I"/>
</dbReference>
<dbReference type="PANTHER" id="PTHR38600:SF1">
    <property type="entry name" value="TRANSCRIPTIONAL REGULATORY PROTEIN"/>
    <property type="match status" value="1"/>
</dbReference>
<dbReference type="InterPro" id="IPR036388">
    <property type="entry name" value="WH-like_DNA-bd_sf"/>
</dbReference>
<keyword evidence="3" id="KW-1185">Reference proteome</keyword>
<dbReference type="SUPFAM" id="SSF46785">
    <property type="entry name" value="Winged helix' DNA-binding domain"/>
    <property type="match status" value="1"/>
</dbReference>
<evidence type="ECO:0000259" key="1">
    <source>
        <dbReference type="PROSITE" id="PS50987"/>
    </source>
</evidence>
<dbReference type="AlphaFoldDB" id="A0A1H1RYX0"/>
<dbReference type="STRING" id="630515.SAMN04489812_1817"/>
<feature type="domain" description="HTH arsR-type" evidence="1">
    <location>
        <begin position="8"/>
        <end position="118"/>
    </location>
</feature>
<dbReference type="SMART" id="SM00418">
    <property type="entry name" value="HTH_ARSR"/>
    <property type="match status" value="1"/>
</dbReference>
<proteinExistence type="predicted"/>
<dbReference type="InterPro" id="IPR001845">
    <property type="entry name" value="HTH_ArsR_DNA-bd_dom"/>
</dbReference>
<dbReference type="InterPro" id="IPR036390">
    <property type="entry name" value="WH_DNA-bd_sf"/>
</dbReference>